<sequence>MFASVVVNLLALPPLLLLGVGLISSRWANRSVETMQQISQLLAGFLFLTALAGIGLLATSGPVDHLFGGPFRLYYDSLSAVVLLLIAFVGLIIVRYSTRYLDGEASQGRFFQWLLFTLGAVSTLVLSGNLIMFTLAWMLTSLGLHQLLTHYSERPWAVWAARKKFLISRLGDLFLLAALGLAWQTFGTLDFSGIFAQCELFRENPSSQPASIGLMAALFVLGAMTKSAQFPFHSWLPDTMETPTPVSALMHAGIINAGGFLVIRLSPLMTLSPAAMACLAAIGGFTALFAGVIMLTQATVKRALAYSTIAQMGFMMLQCGLGAFSLALLHLTAHSLYKAYAFLNSGNGVQAAAALRGPTAGMHFPGNWALALLPAGALSAGCLLVSFQSAGIDLEHKPGGLVLGLIMWSALTTLLWPALRLAHREVTARAIVAAIGVSASYVCGFLLFDAVLANSVSYQLLHQHSFIIAMIATCCLGFITLLFLQFIVATHTRNRYLARLYVHAANGFYVDIPARALTAQVWGERSATP</sequence>
<dbReference type="GO" id="GO:0003954">
    <property type="term" value="F:NADH dehydrogenase activity"/>
    <property type="evidence" value="ECO:0007669"/>
    <property type="project" value="TreeGrafter"/>
</dbReference>
<feature type="transmembrane region" description="Helical" evidence="7">
    <location>
        <begin position="40"/>
        <end position="58"/>
    </location>
</feature>
<evidence type="ECO:0000256" key="6">
    <source>
        <dbReference type="ARBA" id="ARBA00023136"/>
    </source>
</evidence>
<dbReference type="KEGG" id="pbs:Plabr_4775"/>
<dbReference type="HOGENOM" id="CLU_007100_11_1_0"/>
<dbReference type="PANTHER" id="PTHR42829:SF1">
    <property type="entry name" value="INORGANIC CARBON TRANSPORTER SUBUNIT DABB-RELATED"/>
    <property type="match status" value="1"/>
</dbReference>
<comment type="similarity">
    <text evidence="7">Belongs to the inorganic carbon transporter (TC 9.A.2) DabB family.</text>
</comment>
<dbReference type="GO" id="GO:0008137">
    <property type="term" value="F:NADH dehydrogenase (ubiquinone) activity"/>
    <property type="evidence" value="ECO:0007669"/>
    <property type="project" value="InterPro"/>
</dbReference>
<organism evidence="11 12">
    <name type="scientific">Rubinisphaera brasiliensis (strain ATCC 49424 / DSM 5305 / JCM 21570 / IAM 15109 / NBRC 103401 / IFAM 1448)</name>
    <name type="common">Planctomyces brasiliensis</name>
    <dbReference type="NCBI Taxonomy" id="756272"/>
    <lineage>
        <taxon>Bacteria</taxon>
        <taxon>Pseudomonadati</taxon>
        <taxon>Planctomycetota</taxon>
        <taxon>Planctomycetia</taxon>
        <taxon>Planctomycetales</taxon>
        <taxon>Planctomycetaceae</taxon>
        <taxon>Rubinisphaera</taxon>
    </lineage>
</organism>
<evidence type="ECO:0000256" key="4">
    <source>
        <dbReference type="ARBA" id="ARBA00022692"/>
    </source>
</evidence>
<dbReference type="RefSeq" id="WP_013631050.1">
    <property type="nucleotide sequence ID" value="NC_015174.1"/>
</dbReference>
<feature type="transmembrane region" description="Helical" evidence="7">
    <location>
        <begin position="173"/>
        <end position="196"/>
    </location>
</feature>
<keyword evidence="5 7" id="KW-1133">Transmembrane helix</keyword>
<evidence type="ECO:0000259" key="9">
    <source>
        <dbReference type="Pfam" id="PF00361"/>
    </source>
</evidence>
<dbReference type="Pfam" id="PF00361">
    <property type="entry name" value="Proton_antipo_M"/>
    <property type="match status" value="1"/>
</dbReference>
<dbReference type="HAMAP" id="MF_00862">
    <property type="entry name" value="DabB"/>
    <property type="match status" value="1"/>
</dbReference>
<evidence type="ECO:0000256" key="1">
    <source>
        <dbReference type="ARBA" id="ARBA00004127"/>
    </source>
</evidence>
<feature type="transmembrane region" description="Helical" evidence="7">
    <location>
        <begin position="368"/>
        <end position="387"/>
    </location>
</feature>
<evidence type="ECO:0000313" key="11">
    <source>
        <dbReference type="EMBL" id="ADY62346.1"/>
    </source>
</evidence>
<dbReference type="AlphaFoldDB" id="F0SR95"/>
<dbReference type="GO" id="GO:0005886">
    <property type="term" value="C:plasma membrane"/>
    <property type="evidence" value="ECO:0007669"/>
    <property type="project" value="UniProtKB-SubCell"/>
</dbReference>
<feature type="transmembrane region" description="Helical" evidence="7">
    <location>
        <begin position="110"/>
        <end position="139"/>
    </location>
</feature>
<feature type="domain" description="NADH:quinone oxidoreductase/Mrp antiporter transmembrane" evidence="9">
    <location>
        <begin position="127"/>
        <end position="348"/>
    </location>
</feature>
<evidence type="ECO:0000256" key="7">
    <source>
        <dbReference type="HAMAP-Rule" id="MF_00862"/>
    </source>
</evidence>
<evidence type="ECO:0000256" key="2">
    <source>
        <dbReference type="ARBA" id="ARBA00022448"/>
    </source>
</evidence>
<feature type="transmembrane region" description="Helical" evidence="7">
    <location>
        <begin position="6"/>
        <end position="28"/>
    </location>
</feature>
<feature type="transmembrane region" description="Helical" evidence="7">
    <location>
        <begin position="78"/>
        <end position="98"/>
    </location>
</feature>
<dbReference type="GO" id="GO:0042773">
    <property type="term" value="P:ATP synthesis coupled electron transport"/>
    <property type="evidence" value="ECO:0007669"/>
    <property type="project" value="InterPro"/>
</dbReference>
<feature type="transmembrane region" description="Helical" evidence="7">
    <location>
        <begin position="245"/>
        <end position="263"/>
    </location>
</feature>
<dbReference type="Proteomes" id="UP000006860">
    <property type="component" value="Chromosome"/>
</dbReference>
<keyword evidence="12" id="KW-1185">Reference proteome</keyword>
<dbReference type="GO" id="GO:0015990">
    <property type="term" value="P:electron transport coupled proton transport"/>
    <property type="evidence" value="ECO:0007669"/>
    <property type="project" value="TreeGrafter"/>
</dbReference>
<keyword evidence="6 7" id="KW-0472">Membrane</keyword>
<dbReference type="PRINTS" id="PR01435">
    <property type="entry name" value="NPOXDRDTASE5"/>
</dbReference>
<gene>
    <name evidence="7" type="primary">dabB</name>
    <name evidence="11" type="ordered locus">Plabr_4775</name>
</gene>
<evidence type="ECO:0000256" key="5">
    <source>
        <dbReference type="ARBA" id="ARBA00022989"/>
    </source>
</evidence>
<name>F0SR95_RUBBR</name>
<feature type="transmembrane region" description="Helical" evidence="7">
    <location>
        <begin position="399"/>
        <end position="419"/>
    </location>
</feature>
<dbReference type="InterPro" id="IPR001516">
    <property type="entry name" value="Proton_antipo_N"/>
</dbReference>
<evidence type="ECO:0000256" key="8">
    <source>
        <dbReference type="RuleBase" id="RU000320"/>
    </source>
</evidence>
<keyword evidence="7" id="KW-0997">Cell inner membrane</keyword>
<proteinExistence type="inferred from homology"/>
<dbReference type="PANTHER" id="PTHR42829">
    <property type="entry name" value="NADH-UBIQUINONE OXIDOREDUCTASE CHAIN 5"/>
    <property type="match status" value="1"/>
</dbReference>
<dbReference type="GO" id="GO:0012505">
    <property type="term" value="C:endomembrane system"/>
    <property type="evidence" value="ECO:0007669"/>
    <property type="project" value="UniProtKB-SubCell"/>
</dbReference>
<reference evidence="12" key="1">
    <citation type="submission" date="2011-02" db="EMBL/GenBank/DDBJ databases">
        <title>The complete genome of Planctomyces brasiliensis DSM 5305.</title>
        <authorList>
            <person name="Lucas S."/>
            <person name="Copeland A."/>
            <person name="Lapidus A."/>
            <person name="Bruce D."/>
            <person name="Goodwin L."/>
            <person name="Pitluck S."/>
            <person name="Kyrpides N."/>
            <person name="Mavromatis K."/>
            <person name="Pagani I."/>
            <person name="Ivanova N."/>
            <person name="Ovchinnikova G."/>
            <person name="Lu M."/>
            <person name="Detter J.C."/>
            <person name="Han C."/>
            <person name="Land M."/>
            <person name="Hauser L."/>
            <person name="Markowitz V."/>
            <person name="Cheng J.-F."/>
            <person name="Hugenholtz P."/>
            <person name="Woyke T."/>
            <person name="Wu D."/>
            <person name="Tindall B."/>
            <person name="Pomrenke H.G."/>
            <person name="Brambilla E."/>
            <person name="Klenk H.-P."/>
            <person name="Eisen J.A."/>
        </authorList>
    </citation>
    <scope>NUCLEOTIDE SEQUENCE [LARGE SCALE GENOMIC DNA]</scope>
    <source>
        <strain evidence="12">ATCC 49424 / DSM 5305 / JCM 21570 / NBRC 103401 / IFAM 1448</strain>
    </source>
</reference>
<comment type="subcellular location">
    <subcellularLocation>
        <location evidence="7">Cell inner membrane</location>
        <topology evidence="7">Multi-pass membrane protein</topology>
    </subcellularLocation>
    <subcellularLocation>
        <location evidence="1">Endomembrane system</location>
        <topology evidence="1">Multi-pass membrane protein</topology>
    </subcellularLocation>
    <subcellularLocation>
        <location evidence="8">Membrane</location>
        <topology evidence="8">Multi-pass membrane protein</topology>
    </subcellularLocation>
</comment>
<feature type="transmembrane region" description="Helical" evidence="7">
    <location>
        <begin position="304"/>
        <end position="329"/>
    </location>
</feature>
<keyword evidence="2 7" id="KW-0813">Transport</keyword>
<keyword evidence="11" id="KW-0560">Oxidoreductase</keyword>
<feature type="transmembrane region" description="Helical" evidence="7">
    <location>
        <begin position="431"/>
        <end position="453"/>
    </location>
</feature>
<evidence type="ECO:0000259" key="10">
    <source>
        <dbReference type="Pfam" id="PF00662"/>
    </source>
</evidence>
<dbReference type="PRINTS" id="PR01434">
    <property type="entry name" value="NADHDHGNASE5"/>
</dbReference>
<evidence type="ECO:0000313" key="12">
    <source>
        <dbReference type="Proteomes" id="UP000006860"/>
    </source>
</evidence>
<accession>F0SR95</accession>
<dbReference type="STRING" id="756272.Plabr_4775"/>
<feature type="domain" description="NADH-Ubiquinone oxidoreductase (complex I) chain 5 N-terminal" evidence="10">
    <location>
        <begin position="70"/>
        <end position="111"/>
    </location>
</feature>
<keyword evidence="4 7" id="KW-0812">Transmembrane</keyword>
<dbReference type="EMBL" id="CP002546">
    <property type="protein sequence ID" value="ADY62346.1"/>
    <property type="molecule type" value="Genomic_DNA"/>
</dbReference>
<comment type="subunit">
    <text evidence="7">Forms a complex with DabA.</text>
</comment>
<dbReference type="InterPro" id="IPR003945">
    <property type="entry name" value="NU5C-like"/>
</dbReference>
<feature type="transmembrane region" description="Helical" evidence="7">
    <location>
        <begin position="275"/>
        <end position="298"/>
    </location>
</feature>
<dbReference type="eggNOG" id="COG1009">
    <property type="taxonomic scope" value="Bacteria"/>
</dbReference>
<protein>
    <recommendedName>
        <fullName evidence="7">Probable inorganic carbon transporter subunit DabB</fullName>
    </recommendedName>
</protein>
<feature type="transmembrane region" description="Helical" evidence="7">
    <location>
        <begin position="465"/>
        <end position="489"/>
    </location>
</feature>
<comment type="function">
    <text evidence="7">Part of an energy-coupled inorganic carbon pump.</text>
</comment>
<keyword evidence="3 7" id="KW-1003">Cell membrane</keyword>
<dbReference type="InterPro" id="IPR046396">
    <property type="entry name" value="Transporter_DabB"/>
</dbReference>
<dbReference type="InterPro" id="IPR001750">
    <property type="entry name" value="ND/Mrp_TM"/>
</dbReference>
<dbReference type="Pfam" id="PF00662">
    <property type="entry name" value="Proton_antipo_N"/>
    <property type="match status" value="1"/>
</dbReference>
<evidence type="ECO:0000256" key="3">
    <source>
        <dbReference type="ARBA" id="ARBA00022475"/>
    </source>
</evidence>
<dbReference type="OrthoDB" id="9807568at2"/>
<feature type="transmembrane region" description="Helical" evidence="7">
    <location>
        <begin position="208"/>
        <end position="225"/>
    </location>
</feature>